<dbReference type="EMBL" id="APMP01000037">
    <property type="protein sequence ID" value="ENZ80243.1"/>
    <property type="molecule type" value="Genomic_DNA"/>
</dbReference>
<dbReference type="InterPro" id="IPR036388">
    <property type="entry name" value="WH-like_DNA-bd_sf"/>
</dbReference>
<dbReference type="STRING" id="1292034.OR37_03877"/>
<dbReference type="AlphaFoldDB" id="R0E3S2"/>
<evidence type="ECO:0000256" key="2">
    <source>
        <dbReference type="ARBA" id="ARBA00023125"/>
    </source>
</evidence>
<dbReference type="PATRIC" id="fig|1292034.3.peg.3849"/>
<dbReference type="eggNOG" id="COG1733">
    <property type="taxonomic scope" value="Bacteria"/>
</dbReference>
<evidence type="ECO:0000256" key="3">
    <source>
        <dbReference type="ARBA" id="ARBA00023163"/>
    </source>
</evidence>
<proteinExistence type="predicted"/>
<gene>
    <name evidence="5" type="ORF">OR37_03877</name>
</gene>
<keyword evidence="1" id="KW-0805">Transcription regulation</keyword>
<reference evidence="5 6" key="1">
    <citation type="journal article" date="2013" name="Genome Announc.">
        <title>Draft Genome Sequence for Caulobacter sp. Strain OR37, a Bacterium Tolerant to Heavy Metals.</title>
        <authorList>
            <person name="Utturkar S.M."/>
            <person name="Bollmann A."/>
            <person name="Brzoska R.M."/>
            <person name="Klingeman D.M."/>
            <person name="Epstein S.E."/>
            <person name="Palumbo A.V."/>
            <person name="Brown S.D."/>
        </authorList>
    </citation>
    <scope>NUCLEOTIDE SEQUENCE [LARGE SCALE GENOMIC DNA]</scope>
    <source>
        <strain evidence="5 6">OR37</strain>
    </source>
</reference>
<protein>
    <submittedName>
        <fullName evidence="5">Transcriptional regulator, HxlR family</fullName>
    </submittedName>
</protein>
<evidence type="ECO:0000259" key="4">
    <source>
        <dbReference type="PROSITE" id="PS51118"/>
    </source>
</evidence>
<dbReference type="InterPro" id="IPR002577">
    <property type="entry name" value="HTH_HxlR"/>
</dbReference>
<keyword evidence="3" id="KW-0804">Transcription</keyword>
<dbReference type="Pfam" id="PF01638">
    <property type="entry name" value="HxlR"/>
    <property type="match status" value="1"/>
</dbReference>
<dbReference type="InterPro" id="IPR036390">
    <property type="entry name" value="WH_DNA-bd_sf"/>
</dbReference>
<evidence type="ECO:0000313" key="6">
    <source>
        <dbReference type="Proteomes" id="UP000013063"/>
    </source>
</evidence>
<evidence type="ECO:0000313" key="5">
    <source>
        <dbReference type="EMBL" id="ENZ80243.1"/>
    </source>
</evidence>
<name>R0E3S2_CAUVI</name>
<dbReference type="GO" id="GO:0003677">
    <property type="term" value="F:DNA binding"/>
    <property type="evidence" value="ECO:0007669"/>
    <property type="project" value="UniProtKB-KW"/>
</dbReference>
<dbReference type="PANTHER" id="PTHR33204">
    <property type="entry name" value="TRANSCRIPTIONAL REGULATOR, MARR FAMILY"/>
    <property type="match status" value="1"/>
</dbReference>
<dbReference type="OrthoDB" id="9800350at2"/>
<keyword evidence="6" id="KW-1185">Reference proteome</keyword>
<dbReference type="RefSeq" id="WP_004624055.1">
    <property type="nucleotide sequence ID" value="NZ_APMP01000037.1"/>
</dbReference>
<organism evidence="5 6">
    <name type="scientific">Caulobacter vibrioides OR37</name>
    <dbReference type="NCBI Taxonomy" id="1292034"/>
    <lineage>
        <taxon>Bacteria</taxon>
        <taxon>Pseudomonadati</taxon>
        <taxon>Pseudomonadota</taxon>
        <taxon>Alphaproteobacteria</taxon>
        <taxon>Caulobacterales</taxon>
        <taxon>Caulobacteraceae</taxon>
        <taxon>Caulobacter</taxon>
    </lineage>
</organism>
<dbReference type="Proteomes" id="UP000013063">
    <property type="component" value="Unassembled WGS sequence"/>
</dbReference>
<dbReference type="Gene3D" id="1.10.10.10">
    <property type="entry name" value="Winged helix-like DNA-binding domain superfamily/Winged helix DNA-binding domain"/>
    <property type="match status" value="1"/>
</dbReference>
<dbReference type="PROSITE" id="PS51118">
    <property type="entry name" value="HTH_HXLR"/>
    <property type="match status" value="1"/>
</dbReference>
<sequence precursor="true">MGLTVRKNRSAPPPPTCALTECMAIIAGAWAPNVIWHLRAGPRRFNELRLDIPPISAKVLSRRLRELESRGLITRTLQPTKPPSVEYALTPLGRELTPALEAIVEIGHKLKGARSKAP</sequence>
<dbReference type="SUPFAM" id="SSF46785">
    <property type="entry name" value="Winged helix' DNA-binding domain"/>
    <property type="match status" value="1"/>
</dbReference>
<dbReference type="PANTHER" id="PTHR33204:SF37">
    <property type="entry name" value="HTH-TYPE TRANSCRIPTIONAL REGULATOR YODB"/>
    <property type="match status" value="1"/>
</dbReference>
<keyword evidence="2" id="KW-0238">DNA-binding</keyword>
<accession>R0E3S2</accession>
<feature type="domain" description="HTH hxlR-type" evidence="4">
    <location>
        <begin position="17"/>
        <end position="115"/>
    </location>
</feature>
<comment type="caution">
    <text evidence="5">The sequence shown here is derived from an EMBL/GenBank/DDBJ whole genome shotgun (WGS) entry which is preliminary data.</text>
</comment>
<evidence type="ECO:0000256" key="1">
    <source>
        <dbReference type="ARBA" id="ARBA00023015"/>
    </source>
</evidence>